<feature type="compositionally biased region" description="Basic and acidic residues" evidence="1">
    <location>
        <begin position="27"/>
        <end position="36"/>
    </location>
</feature>
<evidence type="ECO:0000313" key="4">
    <source>
        <dbReference type="Proteomes" id="UP001327560"/>
    </source>
</evidence>
<dbReference type="Proteomes" id="UP001327560">
    <property type="component" value="Chromosome 9"/>
</dbReference>
<dbReference type="PANTHER" id="PTHR47430">
    <property type="entry name" value="GB|AAC33480.1"/>
    <property type="match status" value="1"/>
</dbReference>
<feature type="compositionally biased region" description="Basic residues" evidence="1">
    <location>
        <begin position="16"/>
        <end position="26"/>
    </location>
</feature>
<feature type="domain" description="Myb-like" evidence="2">
    <location>
        <begin position="396"/>
        <end position="464"/>
    </location>
</feature>
<dbReference type="Pfam" id="PF13921">
    <property type="entry name" value="Myb_DNA-bind_6"/>
    <property type="match status" value="1"/>
</dbReference>
<protein>
    <submittedName>
        <fullName evidence="3">Cyclin-D-binding Myb-like transcription factor 1</fullName>
    </submittedName>
</protein>
<feature type="domain" description="Myb-like" evidence="2">
    <location>
        <begin position="466"/>
        <end position="519"/>
    </location>
</feature>
<dbReference type="PROSITE" id="PS50090">
    <property type="entry name" value="MYB_LIKE"/>
    <property type="match status" value="2"/>
</dbReference>
<organism evidence="3 4">
    <name type="scientific">Canna indica</name>
    <name type="common">Indian-shot</name>
    <dbReference type="NCBI Taxonomy" id="4628"/>
    <lineage>
        <taxon>Eukaryota</taxon>
        <taxon>Viridiplantae</taxon>
        <taxon>Streptophyta</taxon>
        <taxon>Embryophyta</taxon>
        <taxon>Tracheophyta</taxon>
        <taxon>Spermatophyta</taxon>
        <taxon>Magnoliopsida</taxon>
        <taxon>Liliopsida</taxon>
        <taxon>Zingiberales</taxon>
        <taxon>Cannaceae</taxon>
        <taxon>Canna</taxon>
    </lineage>
</organism>
<evidence type="ECO:0000259" key="2">
    <source>
        <dbReference type="PROSITE" id="PS50090"/>
    </source>
</evidence>
<dbReference type="Gene3D" id="1.10.10.60">
    <property type="entry name" value="Homeodomain-like"/>
    <property type="match status" value="1"/>
</dbReference>
<dbReference type="InterPro" id="IPR009057">
    <property type="entry name" value="Homeodomain-like_sf"/>
</dbReference>
<dbReference type="InterPro" id="IPR001005">
    <property type="entry name" value="SANT/Myb"/>
</dbReference>
<feature type="compositionally biased region" description="Basic and acidic residues" evidence="1">
    <location>
        <begin position="43"/>
        <end position="54"/>
    </location>
</feature>
<reference evidence="3 4" key="1">
    <citation type="submission" date="2023-10" db="EMBL/GenBank/DDBJ databases">
        <title>Chromosome-scale genome assembly provides insights into flower coloration mechanisms of Canna indica.</title>
        <authorList>
            <person name="Li C."/>
        </authorList>
    </citation>
    <scope>NUCLEOTIDE SEQUENCE [LARGE SCALE GENOMIC DNA]</scope>
    <source>
        <tissue evidence="3">Flower</tissue>
    </source>
</reference>
<feature type="compositionally biased region" description="Basic and acidic residues" evidence="1">
    <location>
        <begin position="142"/>
        <end position="156"/>
    </location>
</feature>
<dbReference type="EMBL" id="CP136898">
    <property type="protein sequence ID" value="WOL19450.1"/>
    <property type="molecule type" value="Genomic_DNA"/>
</dbReference>
<accession>A0AAQ3L311</accession>
<proteinExistence type="predicted"/>
<sequence>MQNRAEGESNEPNIKERKKNKDRKKKQHEENEKMDNKISIIKEGSKDNDAKTSLREAQVSLKKHKKNNDFEAANDQVDHDGKCNDVRIDVENNVKEAELERDSSKDGKKKKRKNDGDDQKKMKRKKTLDNDEVEKDSIATLKDGKQLDMACKKSPEDYMSEIPSNTISTNKKRKISKGKDEKGYNQTTKDPSKNAVNVEDKTTGKSVQDAEAAGKQKNFNVSEASNPKKKMKEPKNGSDTSALNKKKKKVSFSNEIKVFPAGIETNAEKNAEGSLVQGKRFTPEEDNKIKEAIDEYIQKYKLGEEGMHMIVNCKKYPQMRNCWKEIGTCLPYRPYKALYYRAHVLLERSEKRTWEPEEYEIVRRYHATHGADWKTLAVQLGKHRVHLKDCWRRIKLPNARKGPWSQDEYQNLFNLVNLDLRMKASEKKESKHGMLRDNISWEAIGDKLTTRISSVCCLKWYKQLTSPLVKEGLWADADDYRMLDALQKVDACCVEDVDWDNLLEHRSGEICQKRWKQMARHIGGFKERPFIEQVEVLSKRYGPEEMIKYREMRDKA</sequence>
<dbReference type="AlphaFoldDB" id="A0AAQ3L311"/>
<feature type="region of interest" description="Disordered" evidence="1">
    <location>
        <begin position="1"/>
        <end position="247"/>
    </location>
</feature>
<name>A0AAQ3L311_9LILI</name>
<dbReference type="PANTHER" id="PTHR47430:SF4">
    <property type="entry name" value="GB|AAC33480.1"/>
    <property type="match status" value="1"/>
</dbReference>
<evidence type="ECO:0000313" key="3">
    <source>
        <dbReference type="EMBL" id="WOL19450.1"/>
    </source>
</evidence>
<dbReference type="SUPFAM" id="SSF46689">
    <property type="entry name" value="Homeodomain-like"/>
    <property type="match status" value="1"/>
</dbReference>
<evidence type="ECO:0000256" key="1">
    <source>
        <dbReference type="SAM" id="MobiDB-lite"/>
    </source>
</evidence>
<gene>
    <name evidence="3" type="ORF">Cni_G28248</name>
</gene>
<keyword evidence="4" id="KW-1185">Reference proteome</keyword>
<feature type="compositionally biased region" description="Basic and acidic residues" evidence="1">
    <location>
        <begin position="76"/>
        <end position="106"/>
    </location>
</feature>
<dbReference type="SMART" id="SM00717">
    <property type="entry name" value="SANT"/>
    <property type="match status" value="3"/>
</dbReference>